<sequence length="65" mass="7729">MDSLYTDLKSRRKEKRLYRSVALEKKLTTALNECRKQFGPKDIINFEVKYRLQPVKALEVLEDVI</sequence>
<dbReference type="AlphaFoldDB" id="A0AAD9R434"/>
<dbReference type="Proteomes" id="UP001249851">
    <property type="component" value="Unassembled WGS sequence"/>
</dbReference>
<proteinExistence type="predicted"/>
<comment type="caution">
    <text evidence="1">The sequence shown here is derived from an EMBL/GenBank/DDBJ whole genome shotgun (WGS) entry which is preliminary data.</text>
</comment>
<reference evidence="1" key="2">
    <citation type="journal article" date="2023" name="Science">
        <title>Genomic signatures of disease resistance in endangered staghorn corals.</title>
        <authorList>
            <person name="Vollmer S.V."/>
            <person name="Selwyn J.D."/>
            <person name="Despard B.A."/>
            <person name="Roesel C.L."/>
        </authorList>
    </citation>
    <scope>NUCLEOTIDE SEQUENCE</scope>
    <source>
        <strain evidence="1">K2</strain>
    </source>
</reference>
<reference evidence="1" key="1">
    <citation type="journal article" date="2023" name="G3 (Bethesda)">
        <title>Whole genome assembly and annotation of the endangered Caribbean coral Acropora cervicornis.</title>
        <authorList>
            <person name="Selwyn J.D."/>
            <person name="Vollmer S.V."/>
        </authorList>
    </citation>
    <scope>NUCLEOTIDE SEQUENCE</scope>
    <source>
        <strain evidence="1">K2</strain>
    </source>
</reference>
<dbReference type="EMBL" id="JARQWQ010000004">
    <property type="protein sequence ID" value="KAK2572440.1"/>
    <property type="molecule type" value="Genomic_DNA"/>
</dbReference>
<accession>A0AAD9R434</accession>
<keyword evidence="2" id="KW-1185">Reference proteome</keyword>
<protein>
    <submittedName>
        <fullName evidence="1">Uncharacterized protein</fullName>
    </submittedName>
</protein>
<organism evidence="1 2">
    <name type="scientific">Acropora cervicornis</name>
    <name type="common">Staghorn coral</name>
    <dbReference type="NCBI Taxonomy" id="6130"/>
    <lineage>
        <taxon>Eukaryota</taxon>
        <taxon>Metazoa</taxon>
        <taxon>Cnidaria</taxon>
        <taxon>Anthozoa</taxon>
        <taxon>Hexacorallia</taxon>
        <taxon>Scleractinia</taxon>
        <taxon>Astrocoeniina</taxon>
        <taxon>Acroporidae</taxon>
        <taxon>Acropora</taxon>
    </lineage>
</organism>
<evidence type="ECO:0000313" key="2">
    <source>
        <dbReference type="Proteomes" id="UP001249851"/>
    </source>
</evidence>
<gene>
    <name evidence="1" type="ORF">P5673_002683</name>
</gene>
<evidence type="ECO:0000313" key="1">
    <source>
        <dbReference type="EMBL" id="KAK2572440.1"/>
    </source>
</evidence>
<name>A0AAD9R434_ACRCE</name>